<feature type="signal peptide" evidence="2">
    <location>
        <begin position="1"/>
        <end position="18"/>
    </location>
</feature>
<evidence type="ECO:0000313" key="5">
    <source>
        <dbReference type="Proteomes" id="UP001497457"/>
    </source>
</evidence>
<dbReference type="InterPro" id="IPR004873">
    <property type="entry name" value="BURP_dom"/>
</dbReference>
<dbReference type="EMBL" id="OZ075143">
    <property type="protein sequence ID" value="CAL5038179.1"/>
    <property type="molecule type" value="Genomic_DNA"/>
</dbReference>
<dbReference type="PANTHER" id="PTHR31236">
    <property type="entry name" value="BURP DOMAIN PROTEIN USPL1-LIKE"/>
    <property type="match status" value="1"/>
</dbReference>
<proteinExistence type="predicted"/>
<feature type="domain" description="BURP" evidence="3">
    <location>
        <begin position="571"/>
        <end position="789"/>
    </location>
</feature>
<dbReference type="PROSITE" id="PS51277">
    <property type="entry name" value="BURP"/>
    <property type="match status" value="1"/>
</dbReference>
<keyword evidence="2" id="KW-0732">Signal</keyword>
<protein>
    <recommendedName>
        <fullName evidence="3">BURP domain-containing protein</fullName>
    </recommendedName>
</protein>
<dbReference type="PANTHER" id="PTHR31236:SF21">
    <property type="entry name" value="BURP DOMAIN-CONTAINING PROTEIN 11"/>
    <property type="match status" value="1"/>
</dbReference>
<gene>
    <name evidence="4" type="ORF">URODEC1_LOCUS84899</name>
</gene>
<name>A0ABC9DFN8_9POAL</name>
<feature type="region of interest" description="Disordered" evidence="1">
    <location>
        <begin position="64"/>
        <end position="93"/>
    </location>
</feature>
<sequence>MDAIVSLVILLLVSEAGASKHADRPTGLAVTSPRTMAPMEYWQAVLPETPIPKAIHDLLTQSTGQASKDNKGATQGHNIGANHSQGKIFSKGPHKVRKEDEVEMQMQISNPQFEDHKKVLILKGVNNHILLYGPKGKEDLGKISTSYGPQVDEDVRKVTALYGSQHEKDLRKISTSYGPQGEENLKKISTSYGSQGEEELRKISTSYGSQGEEDLRKVTASYGSQHEEDLRKISTSYGPQGEEDLRKVTASYGSQHEEDLRKISTSYASQGEDDLRKISTSYGPQVDEDVRKVTTLYGSQHEEDLRKISTSYGHQGQDDLRKISTSYGSQGEEDLRKVSTSYGSKHEEDLRKISTSYGAQGEEDLRKISTSYGSQGGEEDLRKMRTSYGSQGEEDLRKISTSYGSEGEEELRKISTSYESQGEEDLRKISTSYGSHGDKDLRKINTLYGSQGDKDSRKISTSYGSQGDEGLRKINTLYGSQGDEDLRKISTSYGSRGEYLRKINTSYGPQGDNDLKKISTSYGSKGEDNSLKITVFDNQQIASKKVEASKEHMHNHVHSHNDNGNKVADVFFFHDVLRPGSMITPIIPPTTSLPTLLPRHEANSLPFSTKRLDDILAMFTPASRAMADEIRWTLDTCEHPRPVPGENAGCATSLESLAKLPAALLGTRNVRAISGDMPVDPAGTMARRGRYNVTAVQKLSESPVAAVCHDLTYPYAVFYCHTTNPTAAYLVTLEAEDSAAPAMEALAVCHLDTSQWSPRQPFLVAHNLRPGDVAVCHFLSKLSIVWVPAEEQGGVRAAL</sequence>
<dbReference type="SMART" id="SM01045">
    <property type="entry name" value="BURP"/>
    <property type="match status" value="1"/>
</dbReference>
<dbReference type="Pfam" id="PF03181">
    <property type="entry name" value="BURP"/>
    <property type="match status" value="1"/>
</dbReference>
<evidence type="ECO:0000256" key="1">
    <source>
        <dbReference type="SAM" id="MobiDB-lite"/>
    </source>
</evidence>
<dbReference type="Proteomes" id="UP001497457">
    <property type="component" value="Chromosome 33rd"/>
</dbReference>
<keyword evidence="5" id="KW-1185">Reference proteome</keyword>
<reference evidence="4 5" key="2">
    <citation type="submission" date="2024-10" db="EMBL/GenBank/DDBJ databases">
        <authorList>
            <person name="Ryan C."/>
        </authorList>
    </citation>
    <scope>NUCLEOTIDE SEQUENCE [LARGE SCALE GENOMIC DNA]</scope>
</reference>
<feature type="chain" id="PRO_5044797332" description="BURP domain-containing protein" evidence="2">
    <location>
        <begin position="19"/>
        <end position="799"/>
    </location>
</feature>
<dbReference type="AlphaFoldDB" id="A0ABC9DFN8"/>
<accession>A0ABC9DFN8</accession>
<organism evidence="4 5">
    <name type="scientific">Urochloa decumbens</name>
    <dbReference type="NCBI Taxonomy" id="240449"/>
    <lineage>
        <taxon>Eukaryota</taxon>
        <taxon>Viridiplantae</taxon>
        <taxon>Streptophyta</taxon>
        <taxon>Embryophyta</taxon>
        <taxon>Tracheophyta</taxon>
        <taxon>Spermatophyta</taxon>
        <taxon>Magnoliopsida</taxon>
        <taxon>Liliopsida</taxon>
        <taxon>Poales</taxon>
        <taxon>Poaceae</taxon>
        <taxon>PACMAD clade</taxon>
        <taxon>Panicoideae</taxon>
        <taxon>Panicodae</taxon>
        <taxon>Paniceae</taxon>
        <taxon>Melinidinae</taxon>
        <taxon>Urochloa</taxon>
    </lineage>
</organism>
<feature type="compositionally biased region" description="Polar residues" evidence="1">
    <location>
        <begin position="64"/>
        <end position="87"/>
    </location>
</feature>
<reference evidence="5" key="1">
    <citation type="submission" date="2024-06" db="EMBL/GenBank/DDBJ databases">
        <authorList>
            <person name="Ryan C."/>
        </authorList>
    </citation>
    <scope>NUCLEOTIDE SEQUENCE [LARGE SCALE GENOMIC DNA]</scope>
</reference>
<evidence type="ECO:0000313" key="4">
    <source>
        <dbReference type="EMBL" id="CAL5038179.1"/>
    </source>
</evidence>
<evidence type="ECO:0000256" key="2">
    <source>
        <dbReference type="SAM" id="SignalP"/>
    </source>
</evidence>
<evidence type="ECO:0000259" key="3">
    <source>
        <dbReference type="PROSITE" id="PS51277"/>
    </source>
</evidence>
<dbReference type="InterPro" id="IPR044816">
    <property type="entry name" value="BURP"/>
</dbReference>